<dbReference type="Proteomes" id="UP000327044">
    <property type="component" value="Unassembled WGS sequence"/>
</dbReference>
<dbReference type="AlphaFoldDB" id="A0A5N4B2N7"/>
<protein>
    <submittedName>
        <fullName evidence="1">Uncharacterized protein</fullName>
    </submittedName>
</protein>
<reference evidence="1 2" key="1">
    <citation type="journal article" date="2018" name="Elife">
        <title>Firefly genomes illuminate parallel origins of bioluminescence in beetles.</title>
        <authorList>
            <person name="Fallon T.R."/>
            <person name="Lower S.E."/>
            <person name="Chang C.H."/>
            <person name="Bessho-Uehara M."/>
            <person name="Martin G.J."/>
            <person name="Bewick A.J."/>
            <person name="Behringer M."/>
            <person name="Debat H.J."/>
            <person name="Wong I."/>
            <person name="Day J.C."/>
            <person name="Suvorov A."/>
            <person name="Silva C.J."/>
            <person name="Stanger-Hall K.F."/>
            <person name="Hall D.W."/>
            <person name="Schmitz R.J."/>
            <person name="Nelson D.R."/>
            <person name="Lewis S.M."/>
            <person name="Shigenobu S."/>
            <person name="Bybee S.M."/>
            <person name="Larracuente A.M."/>
            <person name="Oba Y."/>
            <person name="Weng J.K."/>
        </authorList>
    </citation>
    <scope>NUCLEOTIDE SEQUENCE [LARGE SCALE GENOMIC DNA]</scope>
    <source>
        <strain evidence="1">1611_PpyrPB1</strain>
        <tissue evidence="1">Whole body</tissue>
    </source>
</reference>
<evidence type="ECO:0000313" key="2">
    <source>
        <dbReference type="Proteomes" id="UP000327044"/>
    </source>
</evidence>
<feature type="non-terminal residue" evidence="1">
    <location>
        <position position="1"/>
    </location>
</feature>
<keyword evidence="2" id="KW-1185">Reference proteome</keyword>
<dbReference type="InParanoid" id="A0A5N4B2N7"/>
<name>A0A5N4B2N7_PHOPY</name>
<gene>
    <name evidence="1" type="ORF">PPYR_00796</name>
</gene>
<accession>A0A5N4B2N7</accession>
<proteinExistence type="predicted"/>
<evidence type="ECO:0000313" key="1">
    <source>
        <dbReference type="EMBL" id="KAB0803826.1"/>
    </source>
</evidence>
<sequence>WLFFSISHNVYGNVSKTQDCKKGISNNDPDFALQLRQLAALAFVPEDHVIASYEELIDNEFYTDNENLLLPLLIMKIGHLWNTYEELRTTFNTKCH</sequence>
<dbReference type="EMBL" id="VVIM01000001">
    <property type="protein sequence ID" value="KAB0803826.1"/>
    <property type="molecule type" value="Genomic_DNA"/>
</dbReference>
<organism evidence="1 2">
    <name type="scientific">Photinus pyralis</name>
    <name type="common">Common eastern firefly</name>
    <name type="synonym">Lampyris pyralis</name>
    <dbReference type="NCBI Taxonomy" id="7054"/>
    <lineage>
        <taxon>Eukaryota</taxon>
        <taxon>Metazoa</taxon>
        <taxon>Ecdysozoa</taxon>
        <taxon>Arthropoda</taxon>
        <taxon>Hexapoda</taxon>
        <taxon>Insecta</taxon>
        <taxon>Pterygota</taxon>
        <taxon>Neoptera</taxon>
        <taxon>Endopterygota</taxon>
        <taxon>Coleoptera</taxon>
        <taxon>Polyphaga</taxon>
        <taxon>Elateriformia</taxon>
        <taxon>Elateroidea</taxon>
        <taxon>Lampyridae</taxon>
        <taxon>Lampyrinae</taxon>
        <taxon>Photinus</taxon>
    </lineage>
</organism>
<comment type="caution">
    <text evidence="1">The sequence shown here is derived from an EMBL/GenBank/DDBJ whole genome shotgun (WGS) entry which is preliminary data.</text>
</comment>